<keyword evidence="4 10" id="KW-0732">Signal</keyword>
<sequence length="195" mass="21508">MKILLNFFLFLITLSISIISPAVQSKCIPDQQLSLLHFKKNLVFNASLSSKLIFWNSSTDCCSWGGITCSSDGRVLGLDISSESVSGGIDNSNSLFHLPKLQSLNLADNWLGNGSQSIPSAIGELMNLRYLNLSLNVYSGQIPIEISRLTRLVVLDISYSGYKEPLKLESPNLHMLVQNLTELRELYLDGVQISA</sequence>
<comment type="caution">
    <text evidence="12">The sequence shown here is derived from an EMBL/GenBank/DDBJ whole genome shotgun (WGS) entry which is preliminary data.</text>
</comment>
<proteinExistence type="predicted"/>
<keyword evidence="7" id="KW-0472">Membrane</keyword>
<accession>A0AAW1WV23</accession>
<evidence type="ECO:0000256" key="7">
    <source>
        <dbReference type="ARBA" id="ARBA00023136"/>
    </source>
</evidence>
<evidence type="ECO:0000259" key="11">
    <source>
        <dbReference type="Pfam" id="PF08263"/>
    </source>
</evidence>
<keyword evidence="2" id="KW-0433">Leucine-rich repeat</keyword>
<dbReference type="InterPro" id="IPR001611">
    <property type="entry name" value="Leu-rich_rpt"/>
</dbReference>
<evidence type="ECO:0000256" key="8">
    <source>
        <dbReference type="ARBA" id="ARBA00023170"/>
    </source>
</evidence>
<keyword evidence="13" id="KW-1185">Reference proteome</keyword>
<dbReference type="SUPFAM" id="SSF52058">
    <property type="entry name" value="L domain-like"/>
    <property type="match status" value="1"/>
</dbReference>
<protein>
    <recommendedName>
        <fullName evidence="11">Leucine-rich repeat-containing N-terminal plant-type domain-containing protein</fullName>
    </recommendedName>
</protein>
<dbReference type="Gene3D" id="3.80.10.10">
    <property type="entry name" value="Ribonuclease Inhibitor"/>
    <property type="match status" value="1"/>
</dbReference>
<evidence type="ECO:0000256" key="6">
    <source>
        <dbReference type="ARBA" id="ARBA00022989"/>
    </source>
</evidence>
<comment type="subcellular location">
    <subcellularLocation>
        <location evidence="1">Membrane</location>
        <topology evidence="1">Single-pass type I membrane protein</topology>
    </subcellularLocation>
</comment>
<evidence type="ECO:0000313" key="13">
    <source>
        <dbReference type="Proteomes" id="UP001457282"/>
    </source>
</evidence>
<dbReference type="EMBL" id="JBEDUW010000005">
    <property type="protein sequence ID" value="KAK9928447.1"/>
    <property type="molecule type" value="Genomic_DNA"/>
</dbReference>
<gene>
    <name evidence="12" type="ORF">M0R45_025583</name>
</gene>
<evidence type="ECO:0000256" key="10">
    <source>
        <dbReference type="SAM" id="SignalP"/>
    </source>
</evidence>
<evidence type="ECO:0000256" key="9">
    <source>
        <dbReference type="ARBA" id="ARBA00023180"/>
    </source>
</evidence>
<dbReference type="PANTHER" id="PTHR48061:SF2">
    <property type="entry name" value="RECEPTOR LIKE PROTEIN 30-LIKE"/>
    <property type="match status" value="1"/>
</dbReference>
<dbReference type="GO" id="GO:0016020">
    <property type="term" value="C:membrane"/>
    <property type="evidence" value="ECO:0007669"/>
    <property type="project" value="UniProtKB-SubCell"/>
</dbReference>
<dbReference type="InterPro" id="IPR046956">
    <property type="entry name" value="RLP23-like"/>
</dbReference>
<evidence type="ECO:0000256" key="2">
    <source>
        <dbReference type="ARBA" id="ARBA00022614"/>
    </source>
</evidence>
<dbReference type="Pfam" id="PF08263">
    <property type="entry name" value="LRRNT_2"/>
    <property type="match status" value="1"/>
</dbReference>
<name>A0AAW1WV23_RUBAR</name>
<dbReference type="PANTHER" id="PTHR48061">
    <property type="entry name" value="LEUCINE-RICH REPEAT RECEPTOR PROTEIN KINASE EMS1-LIKE-RELATED"/>
    <property type="match status" value="1"/>
</dbReference>
<dbReference type="InterPro" id="IPR013210">
    <property type="entry name" value="LRR_N_plant-typ"/>
</dbReference>
<evidence type="ECO:0000256" key="3">
    <source>
        <dbReference type="ARBA" id="ARBA00022692"/>
    </source>
</evidence>
<feature type="domain" description="Leucine-rich repeat-containing N-terminal plant-type" evidence="11">
    <location>
        <begin position="29"/>
        <end position="70"/>
    </location>
</feature>
<organism evidence="12 13">
    <name type="scientific">Rubus argutus</name>
    <name type="common">Southern blackberry</name>
    <dbReference type="NCBI Taxonomy" id="59490"/>
    <lineage>
        <taxon>Eukaryota</taxon>
        <taxon>Viridiplantae</taxon>
        <taxon>Streptophyta</taxon>
        <taxon>Embryophyta</taxon>
        <taxon>Tracheophyta</taxon>
        <taxon>Spermatophyta</taxon>
        <taxon>Magnoliopsida</taxon>
        <taxon>eudicotyledons</taxon>
        <taxon>Gunneridae</taxon>
        <taxon>Pentapetalae</taxon>
        <taxon>rosids</taxon>
        <taxon>fabids</taxon>
        <taxon>Rosales</taxon>
        <taxon>Rosaceae</taxon>
        <taxon>Rosoideae</taxon>
        <taxon>Rosoideae incertae sedis</taxon>
        <taxon>Rubus</taxon>
    </lineage>
</organism>
<feature type="signal peptide" evidence="10">
    <location>
        <begin position="1"/>
        <end position="25"/>
    </location>
</feature>
<dbReference type="Proteomes" id="UP001457282">
    <property type="component" value="Unassembled WGS sequence"/>
</dbReference>
<evidence type="ECO:0000256" key="4">
    <source>
        <dbReference type="ARBA" id="ARBA00022729"/>
    </source>
</evidence>
<dbReference type="Pfam" id="PF00560">
    <property type="entry name" value="LRR_1"/>
    <property type="match status" value="2"/>
</dbReference>
<keyword evidence="3" id="KW-0812">Transmembrane</keyword>
<keyword evidence="9" id="KW-0325">Glycoprotein</keyword>
<keyword evidence="5" id="KW-0677">Repeat</keyword>
<keyword evidence="8" id="KW-0675">Receptor</keyword>
<reference evidence="12 13" key="1">
    <citation type="journal article" date="2023" name="G3 (Bethesda)">
        <title>A chromosome-length genome assembly and annotation of blackberry (Rubus argutus, cv. 'Hillquist').</title>
        <authorList>
            <person name="Bruna T."/>
            <person name="Aryal R."/>
            <person name="Dudchenko O."/>
            <person name="Sargent D.J."/>
            <person name="Mead D."/>
            <person name="Buti M."/>
            <person name="Cavallini A."/>
            <person name="Hytonen T."/>
            <person name="Andres J."/>
            <person name="Pham M."/>
            <person name="Weisz D."/>
            <person name="Mascagni F."/>
            <person name="Usai G."/>
            <person name="Natali L."/>
            <person name="Bassil N."/>
            <person name="Fernandez G.E."/>
            <person name="Lomsadze A."/>
            <person name="Armour M."/>
            <person name="Olukolu B."/>
            <person name="Poorten T."/>
            <person name="Britton C."/>
            <person name="Davik J."/>
            <person name="Ashrafi H."/>
            <person name="Aiden E.L."/>
            <person name="Borodovsky M."/>
            <person name="Worthington M."/>
        </authorList>
    </citation>
    <scope>NUCLEOTIDE SEQUENCE [LARGE SCALE GENOMIC DNA]</scope>
    <source>
        <strain evidence="12">PI 553951</strain>
    </source>
</reference>
<keyword evidence="6" id="KW-1133">Transmembrane helix</keyword>
<evidence type="ECO:0000256" key="1">
    <source>
        <dbReference type="ARBA" id="ARBA00004479"/>
    </source>
</evidence>
<dbReference type="AlphaFoldDB" id="A0AAW1WV23"/>
<feature type="chain" id="PRO_5043665627" description="Leucine-rich repeat-containing N-terminal plant-type domain-containing protein" evidence="10">
    <location>
        <begin position="26"/>
        <end position="195"/>
    </location>
</feature>
<evidence type="ECO:0000256" key="5">
    <source>
        <dbReference type="ARBA" id="ARBA00022737"/>
    </source>
</evidence>
<evidence type="ECO:0000313" key="12">
    <source>
        <dbReference type="EMBL" id="KAK9928447.1"/>
    </source>
</evidence>
<dbReference type="InterPro" id="IPR032675">
    <property type="entry name" value="LRR_dom_sf"/>
</dbReference>